<organism evidence="5 6">
    <name type="scientific">Rhodovibrio salinarum</name>
    <dbReference type="NCBI Taxonomy" id="1087"/>
    <lineage>
        <taxon>Bacteria</taxon>
        <taxon>Pseudomonadati</taxon>
        <taxon>Pseudomonadota</taxon>
        <taxon>Alphaproteobacteria</taxon>
        <taxon>Rhodospirillales</taxon>
        <taxon>Rhodovibrionaceae</taxon>
        <taxon>Rhodovibrio</taxon>
    </lineage>
</organism>
<reference evidence="5" key="2">
    <citation type="journal article" date="2020" name="Microorganisms">
        <title>Osmotic Adaptation and Compatible Solute Biosynthesis of Phototrophic Bacteria as Revealed from Genome Analyses.</title>
        <authorList>
            <person name="Imhoff J.F."/>
            <person name="Rahn T."/>
            <person name="Kunzel S."/>
            <person name="Keller A."/>
            <person name="Neulinger S.C."/>
        </authorList>
    </citation>
    <scope>NUCLEOTIDE SEQUENCE</scope>
    <source>
        <strain evidence="5">DSM 9154</strain>
    </source>
</reference>
<keyword evidence="6" id="KW-1185">Reference proteome</keyword>
<dbReference type="RefSeq" id="WP_081728672.1">
    <property type="nucleotide sequence ID" value="NZ_NRRE01000026.1"/>
</dbReference>
<name>A0A934V0X1_9PROT</name>
<feature type="chain" id="PRO_5036820051" evidence="3">
    <location>
        <begin position="32"/>
        <end position="422"/>
    </location>
</feature>
<dbReference type="SUPFAM" id="SSF53822">
    <property type="entry name" value="Periplasmic binding protein-like I"/>
    <property type="match status" value="1"/>
</dbReference>
<comment type="similarity">
    <text evidence="1">Belongs to the leucine-binding protein family.</text>
</comment>
<feature type="domain" description="Leucine-binding protein" evidence="4">
    <location>
        <begin position="36"/>
        <end position="386"/>
    </location>
</feature>
<dbReference type="AlphaFoldDB" id="A0A934V0X1"/>
<dbReference type="Proteomes" id="UP000778970">
    <property type="component" value="Unassembled WGS sequence"/>
</dbReference>
<dbReference type="InterPro" id="IPR028081">
    <property type="entry name" value="Leu-bd"/>
</dbReference>
<evidence type="ECO:0000256" key="2">
    <source>
        <dbReference type="ARBA" id="ARBA00022729"/>
    </source>
</evidence>
<evidence type="ECO:0000313" key="5">
    <source>
        <dbReference type="EMBL" id="MBK1698066.1"/>
    </source>
</evidence>
<accession>A0A934V0X1</accession>
<comment type="caution">
    <text evidence="5">The sequence shown here is derived from an EMBL/GenBank/DDBJ whole genome shotgun (WGS) entry which is preliminary data.</text>
</comment>
<evidence type="ECO:0000313" key="6">
    <source>
        <dbReference type="Proteomes" id="UP000778970"/>
    </source>
</evidence>
<sequence length="422" mass="46158">MIHRRGALRTATVAIAAAACALTGFAAQASAQDKEPITFALLQDFTGVYTFVSNEYNQGQQDYIKMVNATGGVQGHPIDLIVRDTGNEPQRGIEAYNRAVEEGAVLVDFLSTPVSRAMVPRVLEDEVVMITALHGRGDASDGKTFPYVFPMMATYWSQASVLANYIEESMGGLEGKRIAHVFIDSPFGREPLPILEELAERKGFEVKAFPYPSPGNEQSSTWSDVRRWRPDHVTIWGAGGGQPVSIRTAIRNGISPEDILSVVWLARTDMEQVGFDAATGVKRFAATHTGRDTPVIQRIMDQVVTQGNGTGDEKNVGNVYYNIGVATMAASVRAAELALQEHGAPLTGPKLKQGFEMVEDFNAEGLMPPITITEKDHQGGGYGRVSMWTGDSWEPQSDWIAAYQDIVWEEIEKNAKQFEQGN</sequence>
<keyword evidence="2 3" id="KW-0732">Signal</keyword>
<dbReference type="EMBL" id="NRRE01000026">
    <property type="protein sequence ID" value="MBK1698066.1"/>
    <property type="molecule type" value="Genomic_DNA"/>
</dbReference>
<evidence type="ECO:0000256" key="1">
    <source>
        <dbReference type="ARBA" id="ARBA00010062"/>
    </source>
</evidence>
<dbReference type="PANTHER" id="PTHR47235">
    <property type="entry name" value="BLR6548 PROTEIN"/>
    <property type="match status" value="1"/>
</dbReference>
<dbReference type="PANTHER" id="PTHR47235:SF1">
    <property type="entry name" value="BLR6548 PROTEIN"/>
    <property type="match status" value="1"/>
</dbReference>
<dbReference type="Pfam" id="PF13458">
    <property type="entry name" value="Peripla_BP_6"/>
    <property type="match status" value="1"/>
</dbReference>
<dbReference type="InterPro" id="IPR028082">
    <property type="entry name" value="Peripla_BP_I"/>
</dbReference>
<feature type="signal peptide" evidence="3">
    <location>
        <begin position="1"/>
        <end position="31"/>
    </location>
</feature>
<dbReference type="CDD" id="cd06334">
    <property type="entry name" value="PBP1_ABC_ligand_binding-like"/>
    <property type="match status" value="1"/>
</dbReference>
<dbReference type="InterPro" id="IPR006311">
    <property type="entry name" value="TAT_signal"/>
</dbReference>
<evidence type="ECO:0000259" key="4">
    <source>
        <dbReference type="Pfam" id="PF13458"/>
    </source>
</evidence>
<reference evidence="5" key="1">
    <citation type="submission" date="2017-08" db="EMBL/GenBank/DDBJ databases">
        <authorList>
            <person name="Imhoff J.F."/>
            <person name="Rahn T."/>
            <person name="Kuenzel S."/>
            <person name="Neulinger S.C."/>
        </authorList>
    </citation>
    <scope>NUCLEOTIDE SEQUENCE</scope>
    <source>
        <strain evidence="5">DSM 9154</strain>
    </source>
</reference>
<dbReference type="PROSITE" id="PS51318">
    <property type="entry name" value="TAT"/>
    <property type="match status" value="1"/>
</dbReference>
<proteinExistence type="inferred from homology"/>
<evidence type="ECO:0000256" key="3">
    <source>
        <dbReference type="SAM" id="SignalP"/>
    </source>
</evidence>
<gene>
    <name evidence="5" type="ORF">CKO21_12530</name>
</gene>
<dbReference type="PROSITE" id="PS51257">
    <property type="entry name" value="PROKAR_LIPOPROTEIN"/>
    <property type="match status" value="1"/>
</dbReference>
<dbReference type="Gene3D" id="3.40.50.2300">
    <property type="match status" value="2"/>
</dbReference>
<protein>
    <submittedName>
        <fullName evidence="5">ABC transporter substrate-binding protein</fullName>
    </submittedName>
</protein>